<feature type="chain" id="PRO_5031153977" evidence="2">
    <location>
        <begin position="19"/>
        <end position="102"/>
    </location>
</feature>
<evidence type="ECO:0000256" key="1">
    <source>
        <dbReference type="SAM" id="MobiDB-lite"/>
    </source>
</evidence>
<evidence type="ECO:0000313" key="3">
    <source>
        <dbReference type="EMBL" id="CAD9459730.1"/>
    </source>
</evidence>
<sequence length="102" mass="11112">MKISILAVFSTLVVCSTAFTMFPSPATTSSRGVEVILMSKHAVAKGAKKMHRNRPRKTRPSDINRKPTTYKPVGEIPPQYEVVEVGPAGWVYEAAPVVAEAK</sequence>
<dbReference type="GO" id="GO:0019843">
    <property type="term" value="F:rRNA binding"/>
    <property type="evidence" value="ECO:0007669"/>
    <property type="project" value="InterPro"/>
</dbReference>
<dbReference type="GO" id="GO:0003735">
    <property type="term" value="F:structural constituent of ribosome"/>
    <property type="evidence" value="ECO:0007669"/>
    <property type="project" value="InterPro"/>
</dbReference>
<dbReference type="Pfam" id="PF17257">
    <property type="entry name" value="DUF5323"/>
    <property type="match status" value="1"/>
</dbReference>
<feature type="compositionally biased region" description="Basic residues" evidence="1">
    <location>
        <begin position="44"/>
        <end position="58"/>
    </location>
</feature>
<keyword evidence="2" id="KW-0732">Signal</keyword>
<dbReference type="EMBL" id="HBGS01046428">
    <property type="protein sequence ID" value="CAD9459730.1"/>
    <property type="molecule type" value="Transcribed_RNA"/>
</dbReference>
<name>A0A7S2GN99_9STRA</name>
<reference evidence="3" key="1">
    <citation type="submission" date="2021-01" db="EMBL/GenBank/DDBJ databases">
        <authorList>
            <person name="Corre E."/>
            <person name="Pelletier E."/>
            <person name="Niang G."/>
            <person name="Scheremetjew M."/>
            <person name="Finn R."/>
            <person name="Kale V."/>
            <person name="Holt S."/>
            <person name="Cochrane G."/>
            <person name="Meng A."/>
            <person name="Brown T."/>
            <person name="Cohen L."/>
        </authorList>
    </citation>
    <scope>NUCLEOTIDE SEQUENCE</scope>
    <source>
        <strain evidence="3">CCMP1381</strain>
    </source>
</reference>
<gene>
    <name evidence="3" type="ORF">DSPE1174_LOCUS24064</name>
</gene>
<evidence type="ECO:0000256" key="2">
    <source>
        <dbReference type="SAM" id="SignalP"/>
    </source>
</evidence>
<accession>A0A7S2GN99</accession>
<dbReference type="GO" id="GO:0006412">
    <property type="term" value="P:translation"/>
    <property type="evidence" value="ECO:0007669"/>
    <property type="project" value="InterPro"/>
</dbReference>
<dbReference type="InterPro" id="IPR020526">
    <property type="entry name" value="Ribosomal_cL38"/>
</dbReference>
<feature type="signal peptide" evidence="2">
    <location>
        <begin position="1"/>
        <end position="18"/>
    </location>
</feature>
<dbReference type="GO" id="GO:0009507">
    <property type="term" value="C:chloroplast"/>
    <property type="evidence" value="ECO:0007669"/>
    <property type="project" value="InterPro"/>
</dbReference>
<dbReference type="AlphaFoldDB" id="A0A7S2GN99"/>
<protein>
    <submittedName>
        <fullName evidence="3">Uncharacterized protein</fullName>
    </submittedName>
</protein>
<organism evidence="3">
    <name type="scientific">Octactis speculum</name>
    <dbReference type="NCBI Taxonomy" id="3111310"/>
    <lineage>
        <taxon>Eukaryota</taxon>
        <taxon>Sar</taxon>
        <taxon>Stramenopiles</taxon>
        <taxon>Ochrophyta</taxon>
        <taxon>Dictyochophyceae</taxon>
        <taxon>Dictyochales</taxon>
        <taxon>Dictyochaceae</taxon>
        <taxon>Octactis</taxon>
    </lineage>
</organism>
<feature type="region of interest" description="Disordered" evidence="1">
    <location>
        <begin position="44"/>
        <end position="72"/>
    </location>
</feature>
<proteinExistence type="predicted"/>
<dbReference type="GO" id="GO:0005840">
    <property type="term" value="C:ribosome"/>
    <property type="evidence" value="ECO:0007669"/>
    <property type="project" value="InterPro"/>
</dbReference>